<evidence type="ECO:0000313" key="9">
    <source>
        <dbReference type="Proteomes" id="UP000318538"/>
    </source>
</evidence>
<dbReference type="PROSITE" id="PS00112">
    <property type="entry name" value="PHOSPHAGEN_KINASE"/>
    <property type="match status" value="1"/>
</dbReference>
<dbReference type="InterPro" id="IPR022415">
    <property type="entry name" value="ATP-guanido_PTrfase_AS"/>
</dbReference>
<dbReference type="AlphaFoldDB" id="A0A517N885"/>
<dbReference type="GO" id="GO:0005615">
    <property type="term" value="C:extracellular space"/>
    <property type="evidence" value="ECO:0007669"/>
    <property type="project" value="TreeGrafter"/>
</dbReference>
<comment type="similarity">
    <text evidence="5 6">Belongs to the ATP:guanido phosphotransferase family.</text>
</comment>
<dbReference type="PROSITE" id="PS51510">
    <property type="entry name" value="PHOSPHAGEN_KINASE_C"/>
    <property type="match status" value="1"/>
</dbReference>
<dbReference type="GO" id="GO:0004111">
    <property type="term" value="F:creatine kinase activity"/>
    <property type="evidence" value="ECO:0007669"/>
    <property type="project" value="InterPro"/>
</dbReference>
<keyword evidence="4 5" id="KW-0067">ATP-binding</keyword>
<feature type="binding site" evidence="5">
    <location>
        <begin position="209"/>
        <end position="214"/>
    </location>
    <ligand>
        <name>ATP</name>
        <dbReference type="ChEBI" id="CHEBI:30616"/>
    </ligand>
</feature>
<comment type="caution">
    <text evidence="5">Lacks conserved residue(s) required for the propagation of feature annotation.</text>
</comment>
<evidence type="ECO:0000256" key="1">
    <source>
        <dbReference type="ARBA" id="ARBA00022679"/>
    </source>
</evidence>
<evidence type="ECO:0000256" key="5">
    <source>
        <dbReference type="PROSITE-ProRule" id="PRU00843"/>
    </source>
</evidence>
<dbReference type="SUPFAM" id="SSF55931">
    <property type="entry name" value="Glutamine synthetase/guanido kinase"/>
    <property type="match status" value="1"/>
</dbReference>
<keyword evidence="9" id="KW-1185">Reference proteome</keyword>
<dbReference type="PANTHER" id="PTHR11547:SF38">
    <property type="entry name" value="ARGININE KINASE 1-RELATED"/>
    <property type="match status" value="1"/>
</dbReference>
<sequence length="362" mass="41043">MKRNTDFSELARNSGEWLRGTGPESDIVISSRIRLARNLADFPFIRRCSDEDRISIERTVRARMEAIEDWQDIRYVDIEQLSEIDRQFLVERQLISREIADADGSRAVAIDPHEQYSVMINEEDHLRIQVMHSGLDLNSAWDRINALDDKLEGAILYAYHQKYGYLTACPTNVGTGLRVSVMLHLPALVITQQIEKVFRSMQRINVTVRGLYGEGSQYTGDFYQVSNQITLGHSEEDLVSLVGDNVVPRIIEYERKARDFLISQGQKDLHDDVSRALGILSTAKKISSEETMHYLSKVRMGVNLGLINDVAVGTINKLFIHTQPAHLQKLHGRLLGSSDRNVERATYLQRHLSGSVGPGELN</sequence>
<dbReference type="NCBIfam" id="NF002194">
    <property type="entry name" value="PRK01059.1-4"/>
    <property type="match status" value="1"/>
</dbReference>
<feature type="binding site" evidence="5">
    <location>
        <position position="127"/>
    </location>
    <ligand>
        <name>ATP</name>
        <dbReference type="ChEBI" id="CHEBI:30616"/>
    </ligand>
</feature>
<dbReference type="Gene3D" id="3.30.590.10">
    <property type="entry name" value="Glutamine synthetase/guanido kinase, catalytic domain"/>
    <property type="match status" value="1"/>
</dbReference>
<dbReference type="InterPro" id="IPR000749">
    <property type="entry name" value="ATP-guanido_PTrfase"/>
</dbReference>
<evidence type="ECO:0000256" key="4">
    <source>
        <dbReference type="ARBA" id="ARBA00022840"/>
    </source>
</evidence>
<organism evidence="8 9">
    <name type="scientific">Rubripirellula lacrimiformis</name>
    <dbReference type="NCBI Taxonomy" id="1930273"/>
    <lineage>
        <taxon>Bacteria</taxon>
        <taxon>Pseudomonadati</taxon>
        <taxon>Planctomycetota</taxon>
        <taxon>Planctomycetia</taxon>
        <taxon>Pirellulales</taxon>
        <taxon>Pirellulaceae</taxon>
        <taxon>Rubripirellula</taxon>
    </lineage>
</organism>
<dbReference type="RefSeq" id="WP_145169051.1">
    <property type="nucleotide sequence ID" value="NZ_CP036525.1"/>
</dbReference>
<feature type="domain" description="Phosphagen kinase C-terminal" evidence="7">
    <location>
        <begin position="27"/>
        <end position="257"/>
    </location>
</feature>
<dbReference type="Proteomes" id="UP000318538">
    <property type="component" value="Chromosome"/>
</dbReference>
<proteinExistence type="inferred from homology"/>
<gene>
    <name evidence="8" type="ORF">K227x_17310</name>
</gene>
<dbReference type="InterPro" id="IPR023660">
    <property type="entry name" value="Arg_Kinase"/>
</dbReference>
<feature type="binding site" evidence="5">
    <location>
        <begin position="178"/>
        <end position="182"/>
    </location>
    <ligand>
        <name>ATP</name>
        <dbReference type="ChEBI" id="CHEBI:30616"/>
    </ligand>
</feature>
<keyword evidence="3 5" id="KW-0418">Kinase</keyword>
<evidence type="ECO:0000256" key="3">
    <source>
        <dbReference type="ARBA" id="ARBA00022777"/>
    </source>
</evidence>
<protein>
    <submittedName>
        <fullName evidence="8">Protein arginine kinase</fullName>
        <ecNumber evidence="8">2.7.3.-</ecNumber>
    </submittedName>
</protein>
<feature type="binding site" evidence="5">
    <location>
        <begin position="30"/>
        <end position="34"/>
    </location>
    <ligand>
        <name>ATP</name>
        <dbReference type="ChEBI" id="CHEBI:30616"/>
    </ligand>
</feature>
<keyword evidence="2 5" id="KW-0547">Nucleotide-binding</keyword>
<accession>A0A517N885</accession>
<name>A0A517N885_9BACT</name>
<dbReference type="PANTHER" id="PTHR11547">
    <property type="entry name" value="ARGININE OR CREATINE KINASE"/>
    <property type="match status" value="1"/>
</dbReference>
<dbReference type="KEGG" id="rlc:K227x_17310"/>
<dbReference type="GO" id="GO:0046314">
    <property type="term" value="P:phosphocreatine biosynthetic process"/>
    <property type="evidence" value="ECO:0007669"/>
    <property type="project" value="InterPro"/>
</dbReference>
<keyword evidence="1 5" id="KW-0808">Transferase</keyword>
<dbReference type="EMBL" id="CP036525">
    <property type="protein sequence ID" value="QDT03349.1"/>
    <property type="molecule type" value="Genomic_DNA"/>
</dbReference>
<evidence type="ECO:0000256" key="2">
    <source>
        <dbReference type="ARBA" id="ARBA00022741"/>
    </source>
</evidence>
<evidence type="ECO:0000259" key="7">
    <source>
        <dbReference type="PROSITE" id="PS51510"/>
    </source>
</evidence>
<dbReference type="InterPro" id="IPR014746">
    <property type="entry name" value="Gln_synth/guanido_kin_cat_dom"/>
</dbReference>
<evidence type="ECO:0000256" key="6">
    <source>
        <dbReference type="RuleBase" id="RU000505"/>
    </source>
</evidence>
<dbReference type="GO" id="GO:0005524">
    <property type="term" value="F:ATP binding"/>
    <property type="evidence" value="ECO:0007669"/>
    <property type="project" value="UniProtKB-UniRule"/>
</dbReference>
<dbReference type="OrthoDB" id="9791353at2"/>
<reference evidence="8 9" key="1">
    <citation type="submission" date="2019-02" db="EMBL/GenBank/DDBJ databases">
        <title>Deep-cultivation of Planctomycetes and their phenomic and genomic characterization uncovers novel biology.</title>
        <authorList>
            <person name="Wiegand S."/>
            <person name="Jogler M."/>
            <person name="Boedeker C."/>
            <person name="Pinto D."/>
            <person name="Vollmers J."/>
            <person name="Rivas-Marin E."/>
            <person name="Kohn T."/>
            <person name="Peeters S.H."/>
            <person name="Heuer A."/>
            <person name="Rast P."/>
            <person name="Oberbeckmann S."/>
            <person name="Bunk B."/>
            <person name="Jeske O."/>
            <person name="Meyerdierks A."/>
            <person name="Storesund J.E."/>
            <person name="Kallscheuer N."/>
            <person name="Luecker S."/>
            <person name="Lage O.M."/>
            <person name="Pohl T."/>
            <person name="Merkel B.J."/>
            <person name="Hornburger P."/>
            <person name="Mueller R.-W."/>
            <person name="Bruemmer F."/>
            <person name="Labrenz M."/>
            <person name="Spormann A.M."/>
            <person name="Op den Camp H."/>
            <person name="Overmann J."/>
            <person name="Amann R."/>
            <person name="Jetten M.S.M."/>
            <person name="Mascher T."/>
            <person name="Medema M.H."/>
            <person name="Devos D.P."/>
            <person name="Kaster A.-K."/>
            <person name="Ovreas L."/>
            <person name="Rohde M."/>
            <person name="Galperin M.Y."/>
            <person name="Jogler C."/>
        </authorList>
    </citation>
    <scope>NUCLEOTIDE SEQUENCE [LARGE SCALE GENOMIC DNA]</scope>
    <source>
        <strain evidence="8 9">K22_7</strain>
    </source>
</reference>
<dbReference type="Pfam" id="PF00217">
    <property type="entry name" value="ATP-gua_Ptrans"/>
    <property type="match status" value="1"/>
</dbReference>
<dbReference type="CDD" id="cd07930">
    <property type="entry name" value="bacterial_phosphagen_kinase"/>
    <property type="match status" value="1"/>
</dbReference>
<dbReference type="InterPro" id="IPR022414">
    <property type="entry name" value="ATP-guanido_PTrfase_cat"/>
</dbReference>
<dbReference type="EC" id="2.7.3.-" evidence="8"/>
<evidence type="ECO:0000313" key="8">
    <source>
        <dbReference type="EMBL" id="QDT03349.1"/>
    </source>
</evidence>